<name>A0A0B2VAV0_TOXCA</name>
<sequence length="132" mass="14887">MHSEREVLRRRAERREAKATTNETLQGANVILCLHLFFSFGLFSPEAIAEHLLIVQAVIDSELGEGSLRDPLDPVDWLDAQTIYLYLEPIAAASPIRALLVPPFIWMFSSGNAQSVTPHAYVRHYIHNYVDG</sequence>
<protein>
    <submittedName>
        <fullName evidence="2">Uncharacterized protein</fullName>
    </submittedName>
</protein>
<proteinExistence type="predicted"/>
<comment type="caution">
    <text evidence="2">The sequence shown here is derived from an EMBL/GenBank/DDBJ whole genome shotgun (WGS) entry which is preliminary data.</text>
</comment>
<evidence type="ECO:0000313" key="3">
    <source>
        <dbReference type="Proteomes" id="UP000031036"/>
    </source>
</evidence>
<feature type="compositionally biased region" description="Basic and acidic residues" evidence="1">
    <location>
        <begin position="1"/>
        <end position="18"/>
    </location>
</feature>
<accession>A0A0B2VAV0</accession>
<dbReference type="AlphaFoldDB" id="A0A0B2VAV0"/>
<evidence type="ECO:0000256" key="1">
    <source>
        <dbReference type="SAM" id="MobiDB-lite"/>
    </source>
</evidence>
<feature type="region of interest" description="Disordered" evidence="1">
    <location>
        <begin position="1"/>
        <end position="20"/>
    </location>
</feature>
<dbReference type="EMBL" id="JPKZ01002169">
    <property type="protein sequence ID" value="KHN78110.1"/>
    <property type="molecule type" value="Genomic_DNA"/>
</dbReference>
<reference evidence="2 3" key="1">
    <citation type="submission" date="2014-11" db="EMBL/GenBank/DDBJ databases">
        <title>Genetic blueprint of the zoonotic pathogen Toxocara canis.</title>
        <authorList>
            <person name="Zhu X.-Q."/>
            <person name="Korhonen P.K."/>
            <person name="Cai H."/>
            <person name="Young N.D."/>
            <person name="Nejsum P."/>
            <person name="von Samson-Himmelstjerna G."/>
            <person name="Boag P.R."/>
            <person name="Tan P."/>
            <person name="Li Q."/>
            <person name="Min J."/>
            <person name="Yang Y."/>
            <person name="Wang X."/>
            <person name="Fang X."/>
            <person name="Hall R.S."/>
            <person name="Hofmann A."/>
            <person name="Sternberg P.W."/>
            <person name="Jex A.R."/>
            <person name="Gasser R.B."/>
        </authorList>
    </citation>
    <scope>NUCLEOTIDE SEQUENCE [LARGE SCALE GENOMIC DNA]</scope>
    <source>
        <strain evidence="2">PN_DK_2014</strain>
    </source>
</reference>
<organism evidence="2 3">
    <name type="scientific">Toxocara canis</name>
    <name type="common">Canine roundworm</name>
    <dbReference type="NCBI Taxonomy" id="6265"/>
    <lineage>
        <taxon>Eukaryota</taxon>
        <taxon>Metazoa</taxon>
        <taxon>Ecdysozoa</taxon>
        <taxon>Nematoda</taxon>
        <taxon>Chromadorea</taxon>
        <taxon>Rhabditida</taxon>
        <taxon>Spirurina</taxon>
        <taxon>Ascaridomorpha</taxon>
        <taxon>Ascaridoidea</taxon>
        <taxon>Toxocaridae</taxon>
        <taxon>Toxocara</taxon>
    </lineage>
</organism>
<dbReference type="Proteomes" id="UP000031036">
    <property type="component" value="Unassembled WGS sequence"/>
</dbReference>
<evidence type="ECO:0000313" key="2">
    <source>
        <dbReference type="EMBL" id="KHN78110.1"/>
    </source>
</evidence>
<gene>
    <name evidence="2" type="ORF">Tcan_09367</name>
</gene>
<keyword evidence="3" id="KW-1185">Reference proteome</keyword>